<organism evidence="1 2">
    <name type="scientific">Pseudomonas phage Psa21</name>
    <dbReference type="NCBI Taxonomy" id="2530023"/>
    <lineage>
        <taxon>Viruses</taxon>
        <taxon>Duplodnaviria</taxon>
        <taxon>Heunggongvirae</taxon>
        <taxon>Uroviricota</taxon>
        <taxon>Caudoviricetes</taxon>
        <taxon>Chimalliviridae</taxon>
        <taxon>Tepukevirus</taxon>
        <taxon>Tepukevirus Psa21</taxon>
    </lineage>
</organism>
<name>A0A481W4W8_9CAUD</name>
<proteinExistence type="predicted"/>
<protein>
    <submittedName>
        <fullName evidence="1">Uncharacterized protein</fullName>
    </submittedName>
</protein>
<evidence type="ECO:0000313" key="1">
    <source>
        <dbReference type="EMBL" id="QBJ02919.1"/>
    </source>
</evidence>
<keyword evidence="2" id="KW-1185">Reference proteome</keyword>
<dbReference type="EMBL" id="MK552327">
    <property type="protein sequence ID" value="QBJ02919.1"/>
    <property type="molecule type" value="Genomic_DNA"/>
</dbReference>
<evidence type="ECO:0000313" key="2">
    <source>
        <dbReference type="Proteomes" id="UP000294134"/>
    </source>
</evidence>
<reference evidence="1 2" key="1">
    <citation type="submission" date="2019-02" db="EMBL/GenBank/DDBJ databases">
        <authorList>
            <person name="Frampton R.A."/>
            <person name="Wojtus J.K."/>
            <person name="Fineran P.C."/>
            <person name="Hendrickson H.L."/>
        </authorList>
    </citation>
    <scope>NUCLEOTIDE SEQUENCE [LARGE SCALE GENOMIC DNA]</scope>
</reference>
<gene>
    <name evidence="1" type="ORF">PSA21_393</name>
</gene>
<dbReference type="Proteomes" id="UP000294134">
    <property type="component" value="Segment"/>
</dbReference>
<accession>A0A481W4W8</accession>
<sequence>MSHLQKLVALYAEDKKLVPVAYYAVTGLLISGKIQSIDNGTALVAWEGETMRVKIQVSGLAGPSFPQEWCLTKEGLQKYAVLANEDCDALKQLRFTTICNLFNDVKNVSDDMTYHYVDKWPGVEAEDIMGFVSLNIHTVGSPLSGFLVNMEGRARFIHRVPENIKLRPM</sequence>